<proteinExistence type="inferred from homology"/>
<dbReference type="Pfam" id="PF00126">
    <property type="entry name" value="HTH_1"/>
    <property type="match status" value="1"/>
</dbReference>
<reference evidence="6 7" key="1">
    <citation type="submission" date="2024-10" db="EMBL/GenBank/DDBJ databases">
        <authorList>
            <person name="Yang X.-N."/>
        </authorList>
    </citation>
    <scope>NUCLEOTIDE SEQUENCE [LARGE SCALE GENOMIC DNA]</scope>
    <source>
        <strain evidence="6 7">CAU 1059</strain>
    </source>
</reference>
<dbReference type="InterPro" id="IPR000847">
    <property type="entry name" value="LysR_HTH_N"/>
</dbReference>
<gene>
    <name evidence="6" type="ORF">ACGRVM_04085</name>
</gene>
<sequence length="319" mass="34336">MANIDIGDLSTFLIVAEDLSFTRAAERLNIDQSALSRRMGGIEARIGMKLFERTTRQVRLTGAGAALKREAPKVIAQLDTALTRARRAEEGAVGEIRIGYNDFAISGPLPQIVQAFRSAVPDVHVSMVRSGTETQMARLAAGEIDVAFGIGPVSDARFEVACVWRESLVAVMAETHPLARRGALTLAETVREPLVVGDRSRWQVYRNELRRVYATVGAFPDIVAEGPDTSVVMGLVASGIGITLYPECVENAARSGIVLRPITDAGASLQTDMAWQAGVDPVTDRFAALACDYVRRWPGGRYRESNVTPLAAAPRTGGA</sequence>
<accession>A0ABW7I4G4</accession>
<evidence type="ECO:0000259" key="5">
    <source>
        <dbReference type="PROSITE" id="PS50931"/>
    </source>
</evidence>
<evidence type="ECO:0000256" key="1">
    <source>
        <dbReference type="ARBA" id="ARBA00009437"/>
    </source>
</evidence>
<comment type="caution">
    <text evidence="6">The sequence shown here is derived from an EMBL/GenBank/DDBJ whole genome shotgun (WGS) entry which is preliminary data.</text>
</comment>
<dbReference type="Pfam" id="PF03466">
    <property type="entry name" value="LysR_substrate"/>
    <property type="match status" value="1"/>
</dbReference>
<keyword evidence="3" id="KW-0238">DNA-binding</keyword>
<feature type="domain" description="HTH lysR-type" evidence="5">
    <location>
        <begin position="4"/>
        <end position="61"/>
    </location>
</feature>
<comment type="similarity">
    <text evidence="1">Belongs to the LysR transcriptional regulatory family.</text>
</comment>
<dbReference type="InterPro" id="IPR036390">
    <property type="entry name" value="WH_DNA-bd_sf"/>
</dbReference>
<dbReference type="SUPFAM" id="SSF53850">
    <property type="entry name" value="Periplasmic binding protein-like II"/>
    <property type="match status" value="1"/>
</dbReference>
<evidence type="ECO:0000313" key="6">
    <source>
        <dbReference type="EMBL" id="MFH0253058.1"/>
    </source>
</evidence>
<dbReference type="InterPro" id="IPR005119">
    <property type="entry name" value="LysR_subst-bd"/>
</dbReference>
<dbReference type="Gene3D" id="3.40.190.10">
    <property type="entry name" value="Periplasmic binding protein-like II"/>
    <property type="match status" value="2"/>
</dbReference>
<keyword evidence="2" id="KW-0805">Transcription regulation</keyword>
<name>A0ABW7I4G4_9RHOB</name>
<dbReference type="PANTHER" id="PTHR30346">
    <property type="entry name" value="TRANSCRIPTIONAL DUAL REGULATOR HCAR-RELATED"/>
    <property type="match status" value="1"/>
</dbReference>
<dbReference type="Proteomes" id="UP001607157">
    <property type="component" value="Unassembled WGS sequence"/>
</dbReference>
<dbReference type="EMBL" id="JBIHMM010000001">
    <property type="protein sequence ID" value="MFH0253058.1"/>
    <property type="molecule type" value="Genomic_DNA"/>
</dbReference>
<keyword evidence="4" id="KW-0804">Transcription</keyword>
<dbReference type="PROSITE" id="PS50931">
    <property type="entry name" value="HTH_LYSR"/>
    <property type="match status" value="1"/>
</dbReference>
<organism evidence="6 7">
    <name type="scientific">Roseovarius aquimarinus</name>
    <dbReference type="NCBI Taxonomy" id="1229156"/>
    <lineage>
        <taxon>Bacteria</taxon>
        <taxon>Pseudomonadati</taxon>
        <taxon>Pseudomonadota</taxon>
        <taxon>Alphaproteobacteria</taxon>
        <taxon>Rhodobacterales</taxon>
        <taxon>Roseobacteraceae</taxon>
        <taxon>Roseovarius</taxon>
    </lineage>
</organism>
<dbReference type="Gene3D" id="1.10.10.10">
    <property type="entry name" value="Winged helix-like DNA-binding domain superfamily/Winged helix DNA-binding domain"/>
    <property type="match status" value="1"/>
</dbReference>
<evidence type="ECO:0000313" key="7">
    <source>
        <dbReference type="Proteomes" id="UP001607157"/>
    </source>
</evidence>
<keyword evidence="7" id="KW-1185">Reference proteome</keyword>
<dbReference type="PANTHER" id="PTHR30346:SF0">
    <property type="entry name" value="HCA OPERON TRANSCRIPTIONAL ACTIVATOR HCAR"/>
    <property type="match status" value="1"/>
</dbReference>
<dbReference type="SUPFAM" id="SSF46785">
    <property type="entry name" value="Winged helix' DNA-binding domain"/>
    <property type="match status" value="1"/>
</dbReference>
<dbReference type="PRINTS" id="PR00039">
    <property type="entry name" value="HTHLYSR"/>
</dbReference>
<evidence type="ECO:0000256" key="4">
    <source>
        <dbReference type="ARBA" id="ARBA00023163"/>
    </source>
</evidence>
<dbReference type="RefSeq" id="WP_377168425.1">
    <property type="nucleotide sequence ID" value="NZ_JBHTJC010000001.1"/>
</dbReference>
<evidence type="ECO:0000256" key="2">
    <source>
        <dbReference type="ARBA" id="ARBA00023015"/>
    </source>
</evidence>
<dbReference type="CDD" id="cd08414">
    <property type="entry name" value="PBP2_LTTR_aromatics_like"/>
    <property type="match status" value="1"/>
</dbReference>
<dbReference type="InterPro" id="IPR036388">
    <property type="entry name" value="WH-like_DNA-bd_sf"/>
</dbReference>
<protein>
    <submittedName>
        <fullName evidence="6">LysR family transcriptional regulator</fullName>
    </submittedName>
</protein>
<evidence type="ECO:0000256" key="3">
    <source>
        <dbReference type="ARBA" id="ARBA00023125"/>
    </source>
</evidence>